<proteinExistence type="predicted"/>
<sequence length="251" mass="28873">MFKRFRRASKTTQPATKDDHQQRSSIATTPIKKTTFFDLPAELRNEIYELTADNTTLRITALKGSSKTTKQQQDEAIPGLLIASRQCRAEYLPILLATSPIEISVKNFDFSNITRITGSLYSTELKALRANEHLTLRLTFSSSSTGSRGQSLESSLRTWVTRRSAGMDRLPWHYALPLRDRMPRASGHTAFMIDYQKCMSTLRMLHAKVDEALQWELQIMMNELEVQDEVSGEYWRNRYAEYQVAKVRGWV</sequence>
<feature type="region of interest" description="Disordered" evidence="1">
    <location>
        <begin position="1"/>
        <end position="25"/>
    </location>
</feature>
<evidence type="ECO:0000313" key="3">
    <source>
        <dbReference type="Proteomes" id="UP001056384"/>
    </source>
</evidence>
<evidence type="ECO:0000313" key="2">
    <source>
        <dbReference type="EMBL" id="USW52312.1"/>
    </source>
</evidence>
<keyword evidence="3" id="KW-1185">Reference proteome</keyword>
<dbReference type="EMBL" id="CP099421">
    <property type="protein sequence ID" value="USW52312.1"/>
    <property type="molecule type" value="Genomic_DNA"/>
</dbReference>
<reference evidence="2" key="1">
    <citation type="submission" date="2022-06" db="EMBL/GenBank/DDBJ databases">
        <title>Complete genome sequences of two strains of the flax pathogen Septoria linicola.</title>
        <authorList>
            <person name="Lapalu N."/>
            <person name="Simon A."/>
            <person name="Demenou B."/>
            <person name="Paumier D."/>
            <person name="Guillot M.-P."/>
            <person name="Gout L."/>
            <person name="Valade R."/>
        </authorList>
    </citation>
    <scope>NUCLEOTIDE SEQUENCE</scope>
    <source>
        <strain evidence="2">SE15195</strain>
    </source>
</reference>
<protein>
    <recommendedName>
        <fullName evidence="4">F-box domain-containing protein</fullName>
    </recommendedName>
</protein>
<dbReference type="AlphaFoldDB" id="A0A9Q9AMQ7"/>
<organism evidence="2 3">
    <name type="scientific">Septoria linicola</name>
    <dbReference type="NCBI Taxonomy" id="215465"/>
    <lineage>
        <taxon>Eukaryota</taxon>
        <taxon>Fungi</taxon>
        <taxon>Dikarya</taxon>
        <taxon>Ascomycota</taxon>
        <taxon>Pezizomycotina</taxon>
        <taxon>Dothideomycetes</taxon>
        <taxon>Dothideomycetidae</taxon>
        <taxon>Mycosphaerellales</taxon>
        <taxon>Mycosphaerellaceae</taxon>
        <taxon>Septoria</taxon>
    </lineage>
</organism>
<name>A0A9Q9AMQ7_9PEZI</name>
<gene>
    <name evidence="2" type="ORF">Slin15195_G056310</name>
</gene>
<evidence type="ECO:0008006" key="4">
    <source>
        <dbReference type="Google" id="ProtNLM"/>
    </source>
</evidence>
<dbReference type="InterPro" id="IPR038883">
    <property type="entry name" value="AN11006-like"/>
</dbReference>
<accession>A0A9Q9AMQ7</accession>
<dbReference type="PANTHER" id="PTHR42085">
    <property type="entry name" value="F-BOX DOMAIN-CONTAINING PROTEIN"/>
    <property type="match status" value="1"/>
</dbReference>
<dbReference type="OrthoDB" id="3864028at2759"/>
<dbReference type="PANTHER" id="PTHR42085:SF1">
    <property type="entry name" value="F-BOX DOMAIN-CONTAINING PROTEIN"/>
    <property type="match status" value="1"/>
</dbReference>
<evidence type="ECO:0000256" key="1">
    <source>
        <dbReference type="SAM" id="MobiDB-lite"/>
    </source>
</evidence>
<dbReference type="Proteomes" id="UP001056384">
    <property type="component" value="Chromosome 4"/>
</dbReference>